<dbReference type="Pfam" id="PF01381">
    <property type="entry name" value="HTH_3"/>
    <property type="match status" value="1"/>
</dbReference>
<comment type="caution">
    <text evidence="3">The sequence shown here is derived from an EMBL/GenBank/DDBJ whole genome shotgun (WGS) entry which is preliminary data.</text>
</comment>
<evidence type="ECO:0000313" key="4">
    <source>
        <dbReference type="Proteomes" id="UP001239680"/>
    </source>
</evidence>
<dbReference type="Gene3D" id="1.10.260.40">
    <property type="entry name" value="lambda repressor-like DNA-binding domains"/>
    <property type="match status" value="1"/>
</dbReference>
<proteinExistence type="predicted"/>
<evidence type="ECO:0000259" key="2">
    <source>
        <dbReference type="PROSITE" id="PS50943"/>
    </source>
</evidence>
<dbReference type="InterPro" id="IPR018653">
    <property type="entry name" value="ScfR_C"/>
</dbReference>
<dbReference type="InterPro" id="IPR010982">
    <property type="entry name" value="Lambda_DNA-bd_dom_sf"/>
</dbReference>
<name>A0ABU0VYE0_9RHOB</name>
<reference evidence="3 4" key="1">
    <citation type="submission" date="2023-08" db="EMBL/GenBank/DDBJ databases">
        <title>Characterization of two Paracoccaceae strains isolated from Phycosphere and proposal of Xinfangfangia lacusdiani sp. nov.</title>
        <authorList>
            <person name="Deng Y."/>
            <person name="Zhang Y.Q."/>
        </authorList>
    </citation>
    <scope>NUCLEOTIDE SEQUENCE [LARGE SCALE GENOMIC DNA]</scope>
    <source>
        <strain evidence="3 4">CPCC 101601</strain>
    </source>
</reference>
<dbReference type="SUPFAM" id="SSF47413">
    <property type="entry name" value="lambda repressor-like DNA-binding domains"/>
    <property type="match status" value="1"/>
</dbReference>
<organism evidence="3 4">
    <name type="scientific">Pseudogemmobacter lacusdianii</name>
    <dbReference type="NCBI Taxonomy" id="3069608"/>
    <lineage>
        <taxon>Bacteria</taxon>
        <taxon>Pseudomonadati</taxon>
        <taxon>Pseudomonadota</taxon>
        <taxon>Alphaproteobacteria</taxon>
        <taxon>Rhodobacterales</taxon>
        <taxon>Paracoccaceae</taxon>
        <taxon>Pseudogemmobacter</taxon>
    </lineage>
</organism>
<protein>
    <submittedName>
        <fullName evidence="3">Short-chain fatty acyl-CoA regulator family protein</fullName>
    </submittedName>
</protein>
<dbReference type="PANTHER" id="PTHR46797">
    <property type="entry name" value="HTH-TYPE TRANSCRIPTIONAL REGULATOR"/>
    <property type="match status" value="1"/>
</dbReference>
<evidence type="ECO:0000313" key="3">
    <source>
        <dbReference type="EMBL" id="MDQ2066771.1"/>
    </source>
</evidence>
<keyword evidence="4" id="KW-1185">Reference proteome</keyword>
<dbReference type="SMART" id="SM00530">
    <property type="entry name" value="HTH_XRE"/>
    <property type="match status" value="1"/>
</dbReference>
<accession>A0ABU0VYE0</accession>
<keyword evidence="1" id="KW-0238">DNA-binding</keyword>
<dbReference type="PROSITE" id="PS50943">
    <property type="entry name" value="HTH_CROC1"/>
    <property type="match status" value="1"/>
</dbReference>
<dbReference type="Proteomes" id="UP001239680">
    <property type="component" value="Unassembled WGS sequence"/>
</dbReference>
<dbReference type="CDD" id="cd00093">
    <property type="entry name" value="HTH_XRE"/>
    <property type="match status" value="1"/>
</dbReference>
<evidence type="ECO:0000256" key="1">
    <source>
        <dbReference type="ARBA" id="ARBA00023125"/>
    </source>
</evidence>
<dbReference type="EMBL" id="JAVDBT010000008">
    <property type="protein sequence ID" value="MDQ2066771.1"/>
    <property type="molecule type" value="Genomic_DNA"/>
</dbReference>
<feature type="domain" description="HTH cro/C1-type" evidence="2">
    <location>
        <begin position="11"/>
        <end position="65"/>
    </location>
</feature>
<dbReference type="PANTHER" id="PTHR46797:SF1">
    <property type="entry name" value="METHYLPHOSPHONATE SYNTHASE"/>
    <property type="match status" value="1"/>
</dbReference>
<dbReference type="RefSeq" id="WP_306680482.1">
    <property type="nucleotide sequence ID" value="NZ_JAVDBT010000008.1"/>
</dbReference>
<sequence length="431" mass="45066">MGISSLIGTRLRERRMALGLRQGDLAQEAEISASYLNLIEHNRRKVTPEILARLAQVLGSELSALSEGAGQPLAEDLRAAAAGFPNAAAEVDRLEEFAGRFPGWAAVTAGLQARAGQLERAVEALNDRMTHDPHLSAALHELLSALTSVRATAEILAETGDLAADLRHRFHRNLHLDAERLAGGAEALVAYLEGTDGGGAAGEQGLSAPLEEVEAWLAGQGWHLQALEDGDLAALAPGMEALASTAARALAEAHLERSAAEARLLPLDPFRAALKELGPDPALLAARFGSDPLTVMRRMALLPGAAAGFVSCDASGTLTFRKPIAGFALPRFGAACPLWPLYAALGRPMQPVQAQVETPGPSGARFKVLAYCQPALAGGFGGPELREAAMLILPVTGTEAGPALGVGSTCRICPRADCPARREPSITREGI</sequence>
<gene>
    <name evidence="3" type="ORF">Q9295_10315</name>
</gene>
<dbReference type="InterPro" id="IPR050807">
    <property type="entry name" value="TransReg_Diox_bact_type"/>
</dbReference>
<dbReference type="InterPro" id="IPR001387">
    <property type="entry name" value="Cro/C1-type_HTH"/>
</dbReference>
<dbReference type="Pfam" id="PF09856">
    <property type="entry name" value="ScfRs"/>
    <property type="match status" value="1"/>
</dbReference>